<keyword evidence="4" id="KW-0997">Cell inner membrane</keyword>
<comment type="similarity">
    <text evidence="10">Belongs to the ABC transporter superfamily. Siderophore-Fe(3+) uptake transporter (SIUT) (TC 3.A.1.21) family.</text>
</comment>
<dbReference type="SMART" id="SM00382">
    <property type="entry name" value="AAA"/>
    <property type="match status" value="1"/>
</dbReference>
<dbReference type="Pfam" id="PF00005">
    <property type="entry name" value="ABC_tran"/>
    <property type="match status" value="1"/>
</dbReference>
<dbReference type="SUPFAM" id="SSF52540">
    <property type="entry name" value="P-loop containing nucleoside triphosphate hydrolases"/>
    <property type="match status" value="1"/>
</dbReference>
<dbReference type="InterPro" id="IPR027417">
    <property type="entry name" value="P-loop_NTPase"/>
</dbReference>
<organism evidence="14 15">
    <name type="scientific">Nonomuraea rhodomycinica</name>
    <dbReference type="NCBI Taxonomy" id="1712872"/>
    <lineage>
        <taxon>Bacteria</taxon>
        <taxon>Bacillati</taxon>
        <taxon>Actinomycetota</taxon>
        <taxon>Actinomycetes</taxon>
        <taxon>Streptosporangiales</taxon>
        <taxon>Streptosporangiaceae</taxon>
        <taxon>Nonomuraea</taxon>
    </lineage>
</organism>
<keyword evidence="5 11" id="KW-0812">Transmembrane</keyword>
<gene>
    <name evidence="14" type="ORF">HT134_18645</name>
</gene>
<dbReference type="PANTHER" id="PTHR43394">
    <property type="entry name" value="ATP-DEPENDENT PERMEASE MDL1, MITOCHONDRIAL"/>
    <property type="match status" value="1"/>
</dbReference>
<feature type="domain" description="ABC transporter" evidence="12">
    <location>
        <begin position="350"/>
        <end position="600"/>
    </location>
</feature>
<feature type="transmembrane region" description="Helical" evidence="11">
    <location>
        <begin position="69"/>
        <end position="90"/>
    </location>
</feature>
<feature type="domain" description="ABC transmembrane type-1" evidence="13">
    <location>
        <begin position="34"/>
        <end position="317"/>
    </location>
</feature>
<dbReference type="Gene3D" id="3.40.50.300">
    <property type="entry name" value="P-loop containing nucleotide triphosphate hydrolases"/>
    <property type="match status" value="1"/>
</dbReference>
<evidence type="ECO:0000313" key="14">
    <source>
        <dbReference type="EMBL" id="NUW42148.1"/>
    </source>
</evidence>
<keyword evidence="6" id="KW-0547">Nucleotide-binding</keyword>
<comment type="subcellular location">
    <subcellularLocation>
        <location evidence="1">Cell inner membrane</location>
        <topology evidence="1">Multi-pass membrane protein</topology>
    </subcellularLocation>
</comment>
<dbReference type="FunFam" id="3.40.50.300:FF:000221">
    <property type="entry name" value="Multidrug ABC transporter ATP-binding protein"/>
    <property type="match status" value="1"/>
</dbReference>
<dbReference type="Proteomes" id="UP000546126">
    <property type="component" value="Unassembled WGS sequence"/>
</dbReference>
<dbReference type="RefSeq" id="WP_175601633.1">
    <property type="nucleotide sequence ID" value="NZ_JABWGO010000003.1"/>
</dbReference>
<keyword evidence="3" id="KW-1003">Cell membrane</keyword>
<evidence type="ECO:0000256" key="8">
    <source>
        <dbReference type="ARBA" id="ARBA00022989"/>
    </source>
</evidence>
<feature type="transmembrane region" description="Helical" evidence="11">
    <location>
        <begin position="284"/>
        <end position="309"/>
    </location>
</feature>
<dbReference type="GO" id="GO:0016887">
    <property type="term" value="F:ATP hydrolysis activity"/>
    <property type="evidence" value="ECO:0007669"/>
    <property type="project" value="InterPro"/>
</dbReference>
<dbReference type="InterPro" id="IPR017871">
    <property type="entry name" value="ABC_transporter-like_CS"/>
</dbReference>
<dbReference type="InterPro" id="IPR039421">
    <property type="entry name" value="Type_1_exporter"/>
</dbReference>
<dbReference type="PROSITE" id="PS00211">
    <property type="entry name" value="ABC_TRANSPORTER_1"/>
    <property type="match status" value="1"/>
</dbReference>
<evidence type="ECO:0000259" key="13">
    <source>
        <dbReference type="PROSITE" id="PS50929"/>
    </source>
</evidence>
<dbReference type="InterPro" id="IPR003593">
    <property type="entry name" value="AAA+_ATPase"/>
</dbReference>
<keyword evidence="8 11" id="KW-1133">Transmembrane helix</keyword>
<evidence type="ECO:0000256" key="3">
    <source>
        <dbReference type="ARBA" id="ARBA00022475"/>
    </source>
</evidence>
<evidence type="ECO:0000256" key="1">
    <source>
        <dbReference type="ARBA" id="ARBA00004429"/>
    </source>
</evidence>
<evidence type="ECO:0000256" key="4">
    <source>
        <dbReference type="ARBA" id="ARBA00022519"/>
    </source>
</evidence>
<dbReference type="PANTHER" id="PTHR43394:SF1">
    <property type="entry name" value="ATP-BINDING CASSETTE SUB-FAMILY B MEMBER 10, MITOCHONDRIAL"/>
    <property type="match status" value="1"/>
</dbReference>
<evidence type="ECO:0000256" key="11">
    <source>
        <dbReference type="SAM" id="Phobius"/>
    </source>
</evidence>
<evidence type="ECO:0000259" key="12">
    <source>
        <dbReference type="PROSITE" id="PS50893"/>
    </source>
</evidence>
<proteinExistence type="inferred from homology"/>
<sequence>MSAHEGLRRAGAHELASAAGAALSVTWRSAPGEVIGQVAMAVAEAAAPVATAWLTKSVLDRLTSPDGAVAGLALGLAAAGLAVAALPGIGRYLRARTSRRAGAEAIDKLFAEVERQVGLRRFEDPVFLDRIRLAQQGAGTTGDLVSNICAGMHGVLSLAGFVGSLLVLSPAMTALVVLAAVPVLVAELLLSRGRATLQFDTEPIHRREFFYGRLLTDVQAATEIRLFGIGAFLRARMMAERREANAAESRMDRHELAAQGGLSVLSAVVAGAGLWWAITAARRGALGVGDVAMFIAAVGGVQAALNTLISSAASAHQRLLIFSHYVAVTRAEPDMPSVATGTAHALRQGIELQDVWFRYSDDHPWVLRGIDLSIPCGRSVALVGLNGAGKSTLIRLLCRMYDPTRGRILWDGVDLRDLPPAALRDRISAVFQDHMNYDMTAAENIGLGDLPALDDVVRIREAALRAGVHETLSELPRGYDTLLTRIFFSEADKGDAETGVVLSGGQWQRLALARALVRDGRDLMILDEPSSGLDPEAEHEVHARIRERRAGRTSLLISHRLSAVRDADHIAVLHDGRIAEQGSHEALIEADGHYARLFRRQAAGYQETR</sequence>
<keyword evidence="2" id="KW-0813">Transport</keyword>
<reference evidence="14 15" key="1">
    <citation type="submission" date="2020-06" db="EMBL/GenBank/DDBJ databases">
        <authorList>
            <person name="Chanama M."/>
        </authorList>
    </citation>
    <scope>NUCLEOTIDE SEQUENCE [LARGE SCALE GENOMIC DNA]</scope>
    <source>
        <strain evidence="14 15">TBRC6557</strain>
    </source>
</reference>
<keyword evidence="7 14" id="KW-0067">ATP-binding</keyword>
<keyword evidence="9 11" id="KW-0472">Membrane</keyword>
<evidence type="ECO:0000256" key="6">
    <source>
        <dbReference type="ARBA" id="ARBA00022741"/>
    </source>
</evidence>
<name>A0A7Y6IQB9_9ACTN</name>
<dbReference type="PROSITE" id="PS50893">
    <property type="entry name" value="ABC_TRANSPORTER_2"/>
    <property type="match status" value="1"/>
</dbReference>
<evidence type="ECO:0000256" key="9">
    <source>
        <dbReference type="ARBA" id="ARBA00023136"/>
    </source>
</evidence>
<dbReference type="Gene3D" id="1.20.1560.10">
    <property type="entry name" value="ABC transporter type 1, transmembrane domain"/>
    <property type="match status" value="1"/>
</dbReference>
<dbReference type="PROSITE" id="PS50929">
    <property type="entry name" value="ABC_TM1F"/>
    <property type="match status" value="1"/>
</dbReference>
<dbReference type="InterPro" id="IPR003439">
    <property type="entry name" value="ABC_transporter-like_ATP-bd"/>
</dbReference>
<dbReference type="InterPro" id="IPR036640">
    <property type="entry name" value="ABC1_TM_sf"/>
</dbReference>
<comment type="caution">
    <text evidence="14">The sequence shown here is derived from an EMBL/GenBank/DDBJ whole genome shotgun (WGS) entry which is preliminary data.</text>
</comment>
<dbReference type="AlphaFoldDB" id="A0A7Y6IQB9"/>
<dbReference type="EMBL" id="JABWGO010000003">
    <property type="protein sequence ID" value="NUW42148.1"/>
    <property type="molecule type" value="Genomic_DNA"/>
</dbReference>
<accession>A0A7Y6IQB9</accession>
<dbReference type="GO" id="GO:0005524">
    <property type="term" value="F:ATP binding"/>
    <property type="evidence" value="ECO:0007669"/>
    <property type="project" value="UniProtKB-KW"/>
</dbReference>
<dbReference type="GO" id="GO:0005886">
    <property type="term" value="C:plasma membrane"/>
    <property type="evidence" value="ECO:0007669"/>
    <property type="project" value="UniProtKB-SubCell"/>
</dbReference>
<evidence type="ECO:0000313" key="15">
    <source>
        <dbReference type="Proteomes" id="UP000546126"/>
    </source>
</evidence>
<protein>
    <submittedName>
        <fullName evidence="14">ABC transporter ATP-binding protein</fullName>
    </submittedName>
</protein>
<dbReference type="InterPro" id="IPR011527">
    <property type="entry name" value="ABC1_TM_dom"/>
</dbReference>
<keyword evidence="15" id="KW-1185">Reference proteome</keyword>
<evidence type="ECO:0000256" key="10">
    <source>
        <dbReference type="ARBA" id="ARBA00023455"/>
    </source>
</evidence>
<dbReference type="SUPFAM" id="SSF90123">
    <property type="entry name" value="ABC transporter transmembrane region"/>
    <property type="match status" value="1"/>
</dbReference>
<feature type="transmembrane region" description="Helical" evidence="11">
    <location>
        <begin position="165"/>
        <end position="190"/>
    </location>
</feature>
<evidence type="ECO:0000256" key="7">
    <source>
        <dbReference type="ARBA" id="ARBA00022840"/>
    </source>
</evidence>
<feature type="transmembrane region" description="Helical" evidence="11">
    <location>
        <begin position="256"/>
        <end position="278"/>
    </location>
</feature>
<evidence type="ECO:0000256" key="2">
    <source>
        <dbReference type="ARBA" id="ARBA00022448"/>
    </source>
</evidence>
<evidence type="ECO:0000256" key="5">
    <source>
        <dbReference type="ARBA" id="ARBA00022692"/>
    </source>
</evidence>
<dbReference type="GO" id="GO:0015421">
    <property type="term" value="F:ABC-type oligopeptide transporter activity"/>
    <property type="evidence" value="ECO:0007669"/>
    <property type="project" value="TreeGrafter"/>
</dbReference>